<evidence type="ECO:0000313" key="1">
    <source>
        <dbReference type="EMBL" id="AUN32299.1"/>
    </source>
</evidence>
<accession>A0A2K9NGR9</accession>
<evidence type="ECO:0000313" key="2">
    <source>
        <dbReference type="Proteomes" id="UP000234752"/>
    </source>
</evidence>
<dbReference type="KEGG" id="ncb:C0V82_18090"/>
<name>A0A2K9NGR9_9PROT</name>
<dbReference type="Proteomes" id="UP000234752">
    <property type="component" value="Chromosome eg_2"/>
</dbReference>
<gene>
    <name evidence="1" type="ORF">C0V82_18090</name>
</gene>
<proteinExistence type="predicted"/>
<protein>
    <submittedName>
        <fullName evidence="1">Phosphonoacetate hydrolase</fullName>
    </submittedName>
</protein>
<dbReference type="GO" id="GO:0016787">
    <property type="term" value="F:hydrolase activity"/>
    <property type="evidence" value="ECO:0007669"/>
    <property type="project" value="UniProtKB-KW"/>
</dbReference>
<reference evidence="1 2" key="1">
    <citation type="submission" date="2017-12" db="EMBL/GenBank/DDBJ databases">
        <title>Genomes of bacteria within cyanobacterial aggregates.</title>
        <authorList>
            <person name="Cai H."/>
        </authorList>
    </citation>
    <scope>NUCLEOTIDE SEQUENCE [LARGE SCALE GENOMIC DNA]</scope>
    <source>
        <strain evidence="1 2">TH16</strain>
    </source>
</reference>
<dbReference type="OrthoDB" id="7345733at2"/>
<keyword evidence="1" id="KW-0378">Hydrolase</keyword>
<dbReference type="AlphaFoldDB" id="A0A2K9NGR9"/>
<dbReference type="RefSeq" id="WP_102113840.1">
    <property type="nucleotide sequence ID" value="NZ_BMGN01000006.1"/>
</dbReference>
<dbReference type="NCBIfam" id="NF040894">
    <property type="entry name" value="puhB_PGC"/>
    <property type="match status" value="1"/>
</dbReference>
<dbReference type="EMBL" id="CP025612">
    <property type="protein sequence ID" value="AUN32299.1"/>
    <property type="molecule type" value="Genomic_DNA"/>
</dbReference>
<dbReference type="InterPro" id="IPR054839">
    <property type="entry name" value="puhB_PGC"/>
</dbReference>
<sequence length="223" mass="23939">MKQFIAREHEIEPIPGLPGHLPAGEEILWQGRPSARLVAKHVLKSNWIGGYFVVLGLWAAAAGVADGQPVGGILFSVAVLIGLAALALGLLELFAWAVERTTLYTVTSERVVMRFGVALSMTLNLPFSQIDTVALGRLGGKAGTIAMALRQGYRLSWMVQWPHVRGWRFASPEPSLICLADAEAVAAIMTLAYGQNASARSDHPRLQVAANLVDTIPHAVDAE</sequence>
<organism evidence="1 2">
    <name type="scientific">Niveispirillum cyanobacteriorum</name>
    <dbReference type="NCBI Taxonomy" id="1612173"/>
    <lineage>
        <taxon>Bacteria</taxon>
        <taxon>Pseudomonadati</taxon>
        <taxon>Pseudomonadota</taxon>
        <taxon>Alphaproteobacteria</taxon>
        <taxon>Rhodospirillales</taxon>
        <taxon>Azospirillaceae</taxon>
        <taxon>Niveispirillum</taxon>
    </lineage>
</organism>
<keyword evidence="2" id="KW-1185">Reference proteome</keyword>